<evidence type="ECO:0000256" key="1">
    <source>
        <dbReference type="SAM" id="MobiDB-lite"/>
    </source>
</evidence>
<name>I0H2I0_ACTM4</name>
<dbReference type="Proteomes" id="UP000007882">
    <property type="component" value="Chromosome"/>
</dbReference>
<organism evidence="2 3">
    <name type="scientific">Actinoplanes missouriensis (strain ATCC 14538 / DSM 43046 / CBS 188.64 / JCM 3121 / NBRC 102363 / NCIMB 12654 / NRRL B-3342 / UNCC 431)</name>
    <dbReference type="NCBI Taxonomy" id="512565"/>
    <lineage>
        <taxon>Bacteria</taxon>
        <taxon>Bacillati</taxon>
        <taxon>Actinomycetota</taxon>
        <taxon>Actinomycetes</taxon>
        <taxon>Micromonosporales</taxon>
        <taxon>Micromonosporaceae</taxon>
        <taxon>Actinoplanes</taxon>
    </lineage>
</organism>
<dbReference type="AlphaFoldDB" id="I0H2I0"/>
<dbReference type="RefSeq" id="WP_014442112.1">
    <property type="nucleotide sequence ID" value="NC_017093.1"/>
</dbReference>
<feature type="region of interest" description="Disordered" evidence="1">
    <location>
        <begin position="1"/>
        <end position="23"/>
    </location>
</feature>
<reference evidence="2 3" key="1">
    <citation type="submission" date="2012-02" db="EMBL/GenBank/DDBJ databases">
        <title>Complete genome sequence of Actinoplanes missouriensis 431 (= NBRC 102363).</title>
        <authorList>
            <person name="Ohnishi Y."/>
            <person name="Ishikawa J."/>
            <person name="Sekine M."/>
            <person name="Hosoyama A."/>
            <person name="Harada T."/>
            <person name="Narita H."/>
            <person name="Hata T."/>
            <person name="Konno Y."/>
            <person name="Tutikane K."/>
            <person name="Fujita N."/>
            <person name="Horinouchi S."/>
            <person name="Hayakawa M."/>
        </authorList>
    </citation>
    <scope>NUCLEOTIDE SEQUENCE [LARGE SCALE GENOMIC DNA]</scope>
    <source>
        <strain evidence="3">ATCC 14538 / DSM 43046 / CBS 188.64 / JCM 3121 / NBRC 102363 / NCIMB 12654 / NRRL B-3342 / UNCC 431</strain>
    </source>
</reference>
<dbReference type="STRING" id="512565.AMIS_19970"/>
<dbReference type="KEGG" id="ams:AMIS_19970"/>
<accession>I0H2I0</accession>
<dbReference type="PATRIC" id="fig|512565.3.peg.2003"/>
<keyword evidence="3" id="KW-1185">Reference proteome</keyword>
<dbReference type="HOGENOM" id="CLU_2912064_0_0_11"/>
<evidence type="ECO:0000313" key="2">
    <source>
        <dbReference type="EMBL" id="BAL87217.1"/>
    </source>
</evidence>
<gene>
    <name evidence="2" type="ordered locus">AMIS_19970</name>
</gene>
<protein>
    <submittedName>
        <fullName evidence="2">Uncharacterized protein</fullName>
    </submittedName>
</protein>
<evidence type="ECO:0000313" key="3">
    <source>
        <dbReference type="Proteomes" id="UP000007882"/>
    </source>
</evidence>
<proteinExistence type="predicted"/>
<sequence length="61" mass="6646">MTVTDFRIPAPRQAVHDEATATPESLSLTNLRALLDDPALAGYHDDIRDSIARLQATTIEA</sequence>
<dbReference type="EMBL" id="AP012319">
    <property type="protein sequence ID" value="BAL87217.1"/>
    <property type="molecule type" value="Genomic_DNA"/>
</dbReference>